<sequence length="417" mass="46761">MVRKFAIYSIATMIILGAILGFDLNNTIKETAIWLFKQQIKAQQLPLMRDHINSTDFAAIPAPRRLAELDNFFNAYLASNQVLLIKLWNSQGMIVYSTDHKYIGKQEPNNPDIKTALSGQIIAEFTDDYSATAHAEAAGLTKNYQELIEVYLPIEINGKITGIYEAYWNTEELFAKLKQVALSVWGLIGASFFILFIVQYRIVFGAANTISHQKNELDRIEKRLIRSLSEQQQIYRGTIQSLLAALDAKDHYTAGHSLRVADYALLLGKKIGLPAERLRILEEAALFHDIGKIGIPEHLLGKPTDLTKEEYAAMQTHVRISSQIIGVMDGFSQQARIILHHHEHWDGSGYPVGLAGKAIPLESRILAIADTYDALTTDRPYRKGLSRDEALLRLAAASGTQFDPELTELFIAIIQKK</sequence>
<feature type="domain" description="HD-GYP" evidence="2">
    <location>
        <begin position="231"/>
        <end position="417"/>
    </location>
</feature>
<feature type="transmembrane region" description="Helical" evidence="1">
    <location>
        <begin position="180"/>
        <end position="202"/>
    </location>
</feature>
<dbReference type="Proteomes" id="UP000189933">
    <property type="component" value="Unassembled WGS sequence"/>
</dbReference>
<gene>
    <name evidence="3" type="ORF">SAMN02745885_00137</name>
</gene>
<dbReference type="PROSITE" id="PS51832">
    <property type="entry name" value="HD_GYP"/>
    <property type="match status" value="1"/>
</dbReference>
<dbReference type="InterPro" id="IPR037522">
    <property type="entry name" value="HD_GYP_dom"/>
</dbReference>
<evidence type="ECO:0000313" key="4">
    <source>
        <dbReference type="Proteomes" id="UP000189933"/>
    </source>
</evidence>
<protein>
    <submittedName>
        <fullName evidence="3">HD domain-containing protein</fullName>
    </submittedName>
</protein>
<name>A0A1T4LBM6_9FIRM</name>
<dbReference type="Gene3D" id="1.10.3210.10">
    <property type="entry name" value="Hypothetical protein af1432"/>
    <property type="match status" value="1"/>
</dbReference>
<organism evidence="3 4">
    <name type="scientific">Carboxydocella sporoproducens DSM 16521</name>
    <dbReference type="NCBI Taxonomy" id="1121270"/>
    <lineage>
        <taxon>Bacteria</taxon>
        <taxon>Bacillati</taxon>
        <taxon>Bacillota</taxon>
        <taxon>Clostridia</taxon>
        <taxon>Eubacteriales</taxon>
        <taxon>Clostridiales Family XVI. Incertae Sedis</taxon>
        <taxon>Carboxydocella</taxon>
    </lineage>
</organism>
<dbReference type="SUPFAM" id="SSF103190">
    <property type="entry name" value="Sensory domain-like"/>
    <property type="match status" value="1"/>
</dbReference>
<evidence type="ECO:0000313" key="3">
    <source>
        <dbReference type="EMBL" id="SJZ52232.1"/>
    </source>
</evidence>
<dbReference type="CDD" id="cd00077">
    <property type="entry name" value="HDc"/>
    <property type="match status" value="1"/>
</dbReference>
<dbReference type="PANTHER" id="PTHR43155:SF2">
    <property type="entry name" value="CYCLIC DI-GMP PHOSPHODIESTERASE PA4108"/>
    <property type="match status" value="1"/>
</dbReference>
<reference evidence="4" key="1">
    <citation type="submission" date="2017-02" db="EMBL/GenBank/DDBJ databases">
        <authorList>
            <person name="Varghese N."/>
            <person name="Submissions S."/>
        </authorList>
    </citation>
    <scope>NUCLEOTIDE SEQUENCE [LARGE SCALE GENOMIC DNA]</scope>
    <source>
        <strain evidence="4">DSM 16521</strain>
    </source>
</reference>
<accession>A0A1T4LBM6</accession>
<keyword evidence="1" id="KW-0812">Transmembrane</keyword>
<keyword evidence="1" id="KW-0472">Membrane</keyword>
<dbReference type="SMART" id="SM00471">
    <property type="entry name" value="HDc"/>
    <property type="match status" value="1"/>
</dbReference>
<evidence type="ECO:0000259" key="2">
    <source>
        <dbReference type="PROSITE" id="PS51832"/>
    </source>
</evidence>
<keyword evidence="1" id="KW-1133">Transmembrane helix</keyword>
<evidence type="ECO:0000256" key="1">
    <source>
        <dbReference type="SAM" id="Phobius"/>
    </source>
</evidence>
<dbReference type="InterPro" id="IPR029151">
    <property type="entry name" value="Sensor-like_sf"/>
</dbReference>
<dbReference type="AlphaFoldDB" id="A0A1T4LBM6"/>
<dbReference type="Pfam" id="PF13487">
    <property type="entry name" value="HD_5"/>
    <property type="match status" value="1"/>
</dbReference>
<dbReference type="RefSeq" id="WP_078664289.1">
    <property type="nucleotide sequence ID" value="NZ_FUXM01000001.1"/>
</dbReference>
<dbReference type="SUPFAM" id="SSF109604">
    <property type="entry name" value="HD-domain/PDEase-like"/>
    <property type="match status" value="1"/>
</dbReference>
<dbReference type="InterPro" id="IPR003607">
    <property type="entry name" value="HD/PDEase_dom"/>
</dbReference>
<dbReference type="EMBL" id="FUXM01000001">
    <property type="protein sequence ID" value="SJZ52232.1"/>
    <property type="molecule type" value="Genomic_DNA"/>
</dbReference>
<feature type="transmembrane region" description="Helical" evidence="1">
    <location>
        <begin position="6"/>
        <end position="24"/>
    </location>
</feature>
<keyword evidence="4" id="KW-1185">Reference proteome</keyword>
<dbReference type="OrthoDB" id="9805474at2"/>
<dbReference type="PANTHER" id="PTHR43155">
    <property type="entry name" value="CYCLIC DI-GMP PHOSPHODIESTERASE PA4108-RELATED"/>
    <property type="match status" value="1"/>
</dbReference>
<proteinExistence type="predicted"/>